<sequence>MKKHLKKFLWLSPFLLVALYWLGIYLSLKNPMEEIVYSENGGMMRNMIVKSYTQTIGSEAPCKEDEGFQTFPYSDKIVGGKEHLAVTMFRGTADWFYLYKYKLDESTSVNLIFEYKASKKIFYQSDLYLTINETSYKDQQLLEQLATYGKDRAWLKIQSKKVAEQYILGTWFKNGSSRYSLKNLGDMKIQYNELLEEK</sequence>
<protein>
    <submittedName>
        <fullName evidence="1">TipC family immunity protein</fullName>
    </submittedName>
</protein>
<dbReference type="InterPro" id="IPR048042">
    <property type="entry name" value="TipC-like"/>
</dbReference>
<proteinExistence type="predicted"/>
<dbReference type="RefSeq" id="WP_070595019.1">
    <property type="nucleotide sequence ID" value="NZ_JANLGE010000025.1"/>
</dbReference>
<evidence type="ECO:0000313" key="2">
    <source>
        <dbReference type="Proteomes" id="UP000462658"/>
    </source>
</evidence>
<gene>
    <name evidence="1" type="ORF">GMC80_01550</name>
</gene>
<dbReference type="EMBL" id="WMZA01000001">
    <property type="protein sequence ID" value="MTR62069.1"/>
    <property type="molecule type" value="Genomic_DNA"/>
</dbReference>
<dbReference type="NCBIfam" id="NF033863">
    <property type="entry name" value="immun_TipC_fam"/>
    <property type="match status" value="1"/>
</dbReference>
<comment type="caution">
    <text evidence="1">The sequence shown here is derived from an EMBL/GenBank/DDBJ whole genome shotgun (WGS) entry which is preliminary data.</text>
</comment>
<evidence type="ECO:0000313" key="1">
    <source>
        <dbReference type="EMBL" id="MTR62069.1"/>
    </source>
</evidence>
<organism evidence="1 2">
    <name type="scientific">Streptococcus parasanguinis</name>
    <dbReference type="NCBI Taxonomy" id="1318"/>
    <lineage>
        <taxon>Bacteria</taxon>
        <taxon>Bacillati</taxon>
        <taxon>Bacillota</taxon>
        <taxon>Bacilli</taxon>
        <taxon>Lactobacillales</taxon>
        <taxon>Streptococcaceae</taxon>
        <taxon>Streptococcus</taxon>
    </lineage>
</organism>
<dbReference type="AlphaFoldDB" id="A0A6L6LBY4"/>
<reference evidence="1 2" key="1">
    <citation type="journal article" date="2019" name="Nat. Med.">
        <title>A library of human gut bacterial isolates paired with longitudinal multiomics data enables mechanistic microbiome research.</title>
        <authorList>
            <person name="Poyet M."/>
            <person name="Groussin M."/>
            <person name="Gibbons S.M."/>
            <person name="Avila-Pacheco J."/>
            <person name="Jiang X."/>
            <person name="Kearney S.M."/>
            <person name="Perrotta A.R."/>
            <person name="Berdy B."/>
            <person name="Zhao S."/>
            <person name="Lieberman T.D."/>
            <person name="Swanson P.K."/>
            <person name="Smith M."/>
            <person name="Roesemann S."/>
            <person name="Alexander J.E."/>
            <person name="Rich S.A."/>
            <person name="Livny J."/>
            <person name="Vlamakis H."/>
            <person name="Clish C."/>
            <person name="Bullock K."/>
            <person name="Deik A."/>
            <person name="Scott J."/>
            <person name="Pierce K.A."/>
            <person name="Xavier R.J."/>
            <person name="Alm E.J."/>
        </authorList>
    </citation>
    <scope>NUCLEOTIDE SEQUENCE [LARGE SCALE GENOMIC DNA]</scope>
    <source>
        <strain evidence="1 2">BIOML-A10</strain>
    </source>
</reference>
<dbReference type="Proteomes" id="UP000462658">
    <property type="component" value="Unassembled WGS sequence"/>
</dbReference>
<name>A0A6L6LBY4_STRPA</name>
<accession>A0A6L6LBY4</accession>